<reference evidence="3" key="2">
    <citation type="submission" date="2025-08" db="UniProtKB">
        <authorList>
            <consortium name="Ensembl"/>
        </authorList>
    </citation>
    <scope>IDENTIFICATION</scope>
</reference>
<accession>A0AAQ5ZHU5</accession>
<dbReference type="Pfam" id="PF13895">
    <property type="entry name" value="Ig_2"/>
    <property type="match status" value="1"/>
</dbReference>
<dbReference type="Proteomes" id="UP001501940">
    <property type="component" value="Chromosome 4"/>
</dbReference>
<reference evidence="3 4" key="1">
    <citation type="submission" date="2022-01" db="EMBL/GenBank/DDBJ databases">
        <title>A chromosome-scale genome assembly of the false clownfish, Amphiprion ocellaris.</title>
        <authorList>
            <person name="Ryu T."/>
        </authorList>
    </citation>
    <scope>NUCLEOTIDE SEQUENCE [LARGE SCALE GENOMIC DNA]</scope>
</reference>
<keyword evidence="1" id="KW-1133">Transmembrane helix</keyword>
<dbReference type="GeneTree" id="ENSGT01120000277205"/>
<evidence type="ECO:0000256" key="1">
    <source>
        <dbReference type="SAM" id="Phobius"/>
    </source>
</evidence>
<feature type="transmembrane region" description="Helical" evidence="1">
    <location>
        <begin position="102"/>
        <end position="123"/>
    </location>
</feature>
<dbReference type="CDD" id="cd00096">
    <property type="entry name" value="Ig"/>
    <property type="match status" value="1"/>
</dbReference>
<proteinExistence type="predicted"/>
<feature type="domain" description="Ig-like" evidence="2">
    <location>
        <begin position="19"/>
        <end position="98"/>
    </location>
</feature>
<dbReference type="InterPro" id="IPR007110">
    <property type="entry name" value="Ig-like_dom"/>
</dbReference>
<dbReference type="PROSITE" id="PS50835">
    <property type="entry name" value="IG_LIKE"/>
    <property type="match status" value="1"/>
</dbReference>
<dbReference type="InterPro" id="IPR036179">
    <property type="entry name" value="Ig-like_dom_sf"/>
</dbReference>
<dbReference type="AlphaFoldDB" id="A0AAQ5ZHU5"/>
<dbReference type="PANTHER" id="PTHR46013:SF4">
    <property type="entry name" value="B-CELL RECEPTOR CD22-RELATED"/>
    <property type="match status" value="1"/>
</dbReference>
<dbReference type="Gene3D" id="2.60.40.10">
    <property type="entry name" value="Immunoglobulins"/>
    <property type="match status" value="1"/>
</dbReference>
<organism evidence="3 4">
    <name type="scientific">Amphiprion ocellaris</name>
    <name type="common">Clown anemonefish</name>
    <dbReference type="NCBI Taxonomy" id="80972"/>
    <lineage>
        <taxon>Eukaryota</taxon>
        <taxon>Metazoa</taxon>
        <taxon>Chordata</taxon>
        <taxon>Craniata</taxon>
        <taxon>Vertebrata</taxon>
        <taxon>Euteleostomi</taxon>
        <taxon>Actinopterygii</taxon>
        <taxon>Neopterygii</taxon>
        <taxon>Teleostei</taxon>
        <taxon>Neoteleostei</taxon>
        <taxon>Acanthomorphata</taxon>
        <taxon>Ovalentaria</taxon>
        <taxon>Pomacentridae</taxon>
        <taxon>Amphiprion</taxon>
    </lineage>
</organism>
<dbReference type="InterPro" id="IPR003598">
    <property type="entry name" value="Ig_sub2"/>
</dbReference>
<dbReference type="SMART" id="SM00409">
    <property type="entry name" value="IG"/>
    <property type="match status" value="1"/>
</dbReference>
<sequence length="153" mass="16778">MLIFSNGSGLILLTFTDTKNLSGLSVWIHPAEVTEGQTVTLTCSTSCPLSGNYTWTFNSKPLSQNKHLVLDPVSIQHAGNYSCAVRNGRIISSEKTLTVQRAAGTFVAAAGVGAAFLIITLLVKIHGWKWRELKDNQRSQTPNVNLFYKKIKN</sequence>
<name>A0AAQ5ZHU5_AMPOC</name>
<dbReference type="Ensembl" id="ENSAOCT00000068725.1">
    <property type="protein sequence ID" value="ENSAOCP00000063375.1"/>
    <property type="gene ID" value="ENSAOCG00000029569.1"/>
</dbReference>
<dbReference type="SMART" id="SM00408">
    <property type="entry name" value="IGc2"/>
    <property type="match status" value="1"/>
</dbReference>
<evidence type="ECO:0000313" key="3">
    <source>
        <dbReference type="Ensembl" id="ENSAOCP00000063375.1"/>
    </source>
</evidence>
<dbReference type="SUPFAM" id="SSF48726">
    <property type="entry name" value="Immunoglobulin"/>
    <property type="match status" value="1"/>
</dbReference>
<dbReference type="InterPro" id="IPR003599">
    <property type="entry name" value="Ig_sub"/>
</dbReference>
<protein>
    <recommendedName>
        <fullName evidence="2">Ig-like domain-containing protein</fullName>
    </recommendedName>
</protein>
<dbReference type="InterPro" id="IPR013783">
    <property type="entry name" value="Ig-like_fold"/>
</dbReference>
<keyword evidence="1" id="KW-0812">Transmembrane</keyword>
<evidence type="ECO:0000313" key="4">
    <source>
        <dbReference type="Proteomes" id="UP001501940"/>
    </source>
</evidence>
<reference evidence="3" key="3">
    <citation type="submission" date="2025-09" db="UniProtKB">
        <authorList>
            <consortium name="Ensembl"/>
        </authorList>
    </citation>
    <scope>IDENTIFICATION</scope>
</reference>
<keyword evidence="4" id="KW-1185">Reference proteome</keyword>
<dbReference type="PANTHER" id="PTHR46013">
    <property type="entry name" value="VASCULAR CELL ADHESION MOLECULE 1"/>
    <property type="match status" value="1"/>
</dbReference>
<keyword evidence="1" id="KW-0472">Membrane</keyword>
<evidence type="ECO:0000259" key="2">
    <source>
        <dbReference type="PROSITE" id="PS50835"/>
    </source>
</evidence>